<evidence type="ECO:0000313" key="1">
    <source>
        <dbReference type="EMBL" id="CUT05617.1"/>
    </source>
</evidence>
<reference evidence="1 2" key="1">
    <citation type="submission" date="2015-11" db="EMBL/GenBank/DDBJ databases">
        <authorList>
            <person name="Varghese N."/>
        </authorList>
    </citation>
    <scope>NUCLEOTIDE SEQUENCE [LARGE SCALE GENOMIC DNA]</scope>
    <source>
        <strain evidence="1 2">JGI-25</strain>
    </source>
</reference>
<evidence type="ECO:0000313" key="2">
    <source>
        <dbReference type="Proteomes" id="UP000243105"/>
    </source>
</evidence>
<dbReference type="AlphaFoldDB" id="A0A916PIK8"/>
<accession>A0A916PIK8</accession>
<name>A0A916PIK8_KRYT1</name>
<protein>
    <submittedName>
        <fullName evidence="1">Uncharacterized protein</fullName>
    </submittedName>
</protein>
<organism evidence="1 2">
    <name type="scientific">Kryptobacter tengchongensis</name>
    <dbReference type="NCBI Taxonomy" id="1643429"/>
    <lineage>
        <taxon>Bacteria</taxon>
        <taxon>Pseudomonadati</taxon>
        <taxon>Candidatus Kryptoniota</taxon>
        <taxon>Candidatus Kryptobacter</taxon>
    </lineage>
</organism>
<proteinExistence type="predicted"/>
<dbReference type="EMBL" id="CZVV01000176">
    <property type="protein sequence ID" value="CUT05617.1"/>
    <property type="molecule type" value="Genomic_DNA"/>
</dbReference>
<sequence length="67" mass="7302">MKVKMLIAALLLSMLIILAFELITPIFLKAEQSGNPCSAIMCATPSGVRVVCVDFYRGAFLCRCTDC</sequence>
<gene>
    <name evidence="1" type="ORF">JGI25_01617</name>
</gene>
<comment type="caution">
    <text evidence="1">The sequence shown here is derived from an EMBL/GenBank/DDBJ whole genome shotgun (WGS) entry which is preliminary data.</text>
</comment>
<dbReference type="RefSeq" id="WP_072151985.1">
    <property type="nucleotide sequence ID" value="NZ_CZVV01000176.1"/>
</dbReference>
<dbReference type="Proteomes" id="UP000243105">
    <property type="component" value="Unassembled WGS sequence"/>
</dbReference>